<protein>
    <submittedName>
        <fullName evidence="15">Cytochrome b</fullName>
    </submittedName>
</protein>
<keyword evidence="4" id="KW-1003">Cell membrane</keyword>
<keyword evidence="8" id="KW-0249">Electron transport</keyword>
<dbReference type="InterPro" id="IPR016174">
    <property type="entry name" value="Di-haem_cyt_TM"/>
</dbReference>
<comment type="cofactor">
    <cofactor evidence="1">
        <name>heme b</name>
        <dbReference type="ChEBI" id="CHEBI:60344"/>
    </cofactor>
</comment>
<keyword evidence="3" id="KW-0813">Transport</keyword>
<evidence type="ECO:0000256" key="11">
    <source>
        <dbReference type="ARBA" id="ARBA00023136"/>
    </source>
</evidence>
<dbReference type="SUPFAM" id="SSF81342">
    <property type="entry name" value="Transmembrane di-heme cytochromes"/>
    <property type="match status" value="1"/>
</dbReference>
<feature type="domain" description="Cytochrome b561 bacterial/Ni-hydrogenase" evidence="14">
    <location>
        <begin position="8"/>
        <end position="178"/>
    </location>
</feature>
<evidence type="ECO:0000256" key="1">
    <source>
        <dbReference type="ARBA" id="ARBA00001970"/>
    </source>
</evidence>
<keyword evidence="11 13" id="KW-0472">Membrane</keyword>
<dbReference type="PANTHER" id="PTHR30529">
    <property type="entry name" value="CYTOCHROME B561"/>
    <property type="match status" value="1"/>
</dbReference>
<evidence type="ECO:0000256" key="3">
    <source>
        <dbReference type="ARBA" id="ARBA00022448"/>
    </source>
</evidence>
<feature type="transmembrane region" description="Helical" evidence="13">
    <location>
        <begin position="149"/>
        <end position="168"/>
    </location>
</feature>
<keyword evidence="16" id="KW-1185">Reference proteome</keyword>
<dbReference type="InterPro" id="IPR052168">
    <property type="entry name" value="Cytochrome_b561_oxidase"/>
</dbReference>
<dbReference type="RefSeq" id="WP_172315557.1">
    <property type="nucleotide sequence ID" value="NZ_WOEY01000115.1"/>
</dbReference>
<dbReference type="Proteomes" id="UP000652198">
    <property type="component" value="Unassembled WGS sequence"/>
</dbReference>
<dbReference type="PANTHER" id="PTHR30529:SF1">
    <property type="entry name" value="CYTOCHROME B561 HOMOLOG 2"/>
    <property type="match status" value="1"/>
</dbReference>
<keyword evidence="5" id="KW-0349">Heme</keyword>
<feature type="transmembrane region" description="Helical" evidence="13">
    <location>
        <begin position="50"/>
        <end position="68"/>
    </location>
</feature>
<evidence type="ECO:0000313" key="15">
    <source>
        <dbReference type="EMBL" id="NPT45234.1"/>
    </source>
</evidence>
<organism evidence="15 16">
    <name type="scientific">Paraburkholderia solitsugae</name>
    <dbReference type="NCBI Taxonomy" id="2675748"/>
    <lineage>
        <taxon>Bacteria</taxon>
        <taxon>Pseudomonadati</taxon>
        <taxon>Pseudomonadota</taxon>
        <taxon>Betaproteobacteria</taxon>
        <taxon>Burkholderiales</taxon>
        <taxon>Burkholderiaceae</taxon>
        <taxon>Paraburkholderia</taxon>
    </lineage>
</organism>
<dbReference type="Gene3D" id="1.20.950.20">
    <property type="entry name" value="Transmembrane di-heme cytochromes, Chain C"/>
    <property type="match status" value="1"/>
</dbReference>
<evidence type="ECO:0000313" key="16">
    <source>
        <dbReference type="Proteomes" id="UP000652198"/>
    </source>
</evidence>
<keyword evidence="7" id="KW-0479">Metal-binding</keyword>
<keyword evidence="9 13" id="KW-1133">Transmembrane helix</keyword>
<keyword evidence="10" id="KW-0408">Iron</keyword>
<evidence type="ECO:0000256" key="7">
    <source>
        <dbReference type="ARBA" id="ARBA00022723"/>
    </source>
</evidence>
<evidence type="ECO:0000256" key="8">
    <source>
        <dbReference type="ARBA" id="ARBA00022982"/>
    </source>
</evidence>
<dbReference type="Pfam" id="PF01292">
    <property type="entry name" value="Ni_hydr_CYTB"/>
    <property type="match status" value="1"/>
</dbReference>
<dbReference type="InterPro" id="IPR011577">
    <property type="entry name" value="Cyt_b561_bac/Ni-Hgenase"/>
</dbReference>
<dbReference type="EMBL" id="WOEY01000115">
    <property type="protein sequence ID" value="NPT45234.1"/>
    <property type="molecule type" value="Genomic_DNA"/>
</dbReference>
<comment type="similarity">
    <text evidence="12">Belongs to the cytochrome b561 family.</text>
</comment>
<proteinExistence type="inferred from homology"/>
<evidence type="ECO:0000256" key="13">
    <source>
        <dbReference type="SAM" id="Phobius"/>
    </source>
</evidence>
<evidence type="ECO:0000256" key="4">
    <source>
        <dbReference type="ARBA" id="ARBA00022475"/>
    </source>
</evidence>
<evidence type="ECO:0000256" key="12">
    <source>
        <dbReference type="ARBA" id="ARBA00037975"/>
    </source>
</evidence>
<name>A0ABX2BWH8_9BURK</name>
<reference evidence="15 16" key="1">
    <citation type="submission" date="2019-11" db="EMBL/GenBank/DDBJ databases">
        <title>Metabolism of dissolved organic matter in forest soils.</title>
        <authorList>
            <person name="Cyle K.T."/>
            <person name="Wilhelm R.C."/>
            <person name="Martinez C.E."/>
        </authorList>
    </citation>
    <scope>NUCLEOTIDE SEQUENCE [LARGE SCALE GENOMIC DNA]</scope>
    <source>
        <strain evidence="15 16">1N</strain>
    </source>
</reference>
<accession>A0ABX2BWH8</accession>
<sequence>MEHRSPTRYGVVAQAFHWATAILLLVTFTYGPGGSEHRVYSQVRAFDRQVHETLGLCVLALVTMRVLWRMVDTRPESPQAARWMSAAATAVQGTLYLLLFALPLTAIAGAWLEGHPLTVLASVEVPSILGVSHRAGVSIARIHTWLGDAILWLAGIHALAALYHHAILKDSVLISMLPRRLTPRLQRKD</sequence>
<comment type="subcellular location">
    <subcellularLocation>
        <location evidence="2">Cell membrane</location>
        <topology evidence="2">Multi-pass membrane protein</topology>
    </subcellularLocation>
</comment>
<comment type="caution">
    <text evidence="15">The sequence shown here is derived from an EMBL/GenBank/DDBJ whole genome shotgun (WGS) entry which is preliminary data.</text>
</comment>
<keyword evidence="6 13" id="KW-0812">Transmembrane</keyword>
<feature type="transmembrane region" description="Helical" evidence="13">
    <location>
        <begin position="12"/>
        <end position="30"/>
    </location>
</feature>
<evidence type="ECO:0000256" key="6">
    <source>
        <dbReference type="ARBA" id="ARBA00022692"/>
    </source>
</evidence>
<evidence type="ECO:0000256" key="5">
    <source>
        <dbReference type="ARBA" id="ARBA00022617"/>
    </source>
</evidence>
<evidence type="ECO:0000259" key="14">
    <source>
        <dbReference type="Pfam" id="PF01292"/>
    </source>
</evidence>
<gene>
    <name evidence="15" type="ORF">GNZ12_28710</name>
</gene>
<evidence type="ECO:0000256" key="2">
    <source>
        <dbReference type="ARBA" id="ARBA00004651"/>
    </source>
</evidence>
<evidence type="ECO:0000256" key="9">
    <source>
        <dbReference type="ARBA" id="ARBA00022989"/>
    </source>
</evidence>
<feature type="transmembrane region" description="Helical" evidence="13">
    <location>
        <begin position="89"/>
        <end position="112"/>
    </location>
</feature>
<evidence type="ECO:0000256" key="10">
    <source>
        <dbReference type="ARBA" id="ARBA00023004"/>
    </source>
</evidence>